<evidence type="ECO:0000259" key="4">
    <source>
        <dbReference type="Pfam" id="PF07238"/>
    </source>
</evidence>
<name>A0ABM5LY63_BACA1</name>
<feature type="domain" description="Type III secretion system flagellar brake protein YcgR PilZN" evidence="5">
    <location>
        <begin position="4"/>
        <end position="89"/>
    </location>
</feature>
<accession>A0ABM5LY63</accession>
<evidence type="ECO:0000256" key="3">
    <source>
        <dbReference type="ARBA" id="ARBA00023143"/>
    </source>
</evidence>
<keyword evidence="1" id="KW-0973">c-di-GMP</keyword>
<gene>
    <name evidence="6" type="ordered locus">BATR1942_09335</name>
</gene>
<dbReference type="Pfam" id="PF12945">
    <property type="entry name" value="PilZNR"/>
    <property type="match status" value="1"/>
</dbReference>
<dbReference type="InterPro" id="IPR009926">
    <property type="entry name" value="T3SS_YcgR_PilZN"/>
</dbReference>
<dbReference type="Pfam" id="PF07238">
    <property type="entry name" value="PilZ"/>
    <property type="match status" value="1"/>
</dbReference>
<organism evidence="6 7">
    <name type="scientific">Bacillus atrophaeus (strain 1942)</name>
    <dbReference type="NCBI Taxonomy" id="720555"/>
    <lineage>
        <taxon>Bacteria</taxon>
        <taxon>Bacillati</taxon>
        <taxon>Bacillota</taxon>
        <taxon>Bacilli</taxon>
        <taxon>Bacillales</taxon>
        <taxon>Bacillaceae</taxon>
        <taxon>Bacillus</taxon>
    </lineage>
</organism>
<evidence type="ECO:0000313" key="7">
    <source>
        <dbReference type="Proteomes" id="UP000006867"/>
    </source>
</evidence>
<keyword evidence="7" id="KW-1185">Reference proteome</keyword>
<reference evidence="6 7" key="1">
    <citation type="journal article" date="2011" name="Front. Microbiol.">
        <title>Genomic signatures of strain selection and enhancement in Bacillus atrophaeus var. globigii, a historical biowarfare simulant.</title>
        <authorList>
            <person name="Gibbons H.S."/>
            <person name="Broomall S.M."/>
            <person name="McNew L.A."/>
            <person name="Daligault H."/>
            <person name="Chapman C."/>
            <person name="Bruce D."/>
            <person name="Karavis M."/>
            <person name="Krepps M."/>
            <person name="McGregor P.A."/>
            <person name="Hong C."/>
            <person name="Park K.H."/>
            <person name="Akmal A."/>
            <person name="Feldman A."/>
            <person name="Lin J.S."/>
            <person name="Chang W.E."/>
            <person name="Higgs B.W."/>
            <person name="Demirev P."/>
            <person name="Lindquist J."/>
            <person name="Liem A."/>
            <person name="Fochler E."/>
            <person name="Read T.D."/>
            <person name="Tapia R."/>
            <person name="Johnson S."/>
            <person name="Bishop-Lilly K.A."/>
            <person name="Detter C."/>
            <person name="Han C."/>
            <person name="Sozhamannan S."/>
            <person name="Rosenzweig C.N."/>
            <person name="Skowronski E.W."/>
        </authorList>
    </citation>
    <scope>NUCLEOTIDE SEQUENCE [LARGE SCALE GENOMIC DNA]</scope>
    <source>
        <strain evidence="6 7">1942</strain>
    </source>
</reference>
<evidence type="ECO:0000313" key="6">
    <source>
        <dbReference type="EMBL" id="ADP32800.1"/>
    </source>
</evidence>
<dbReference type="RefSeq" id="WP_004429736.1">
    <property type="nucleotide sequence ID" value="NC_014639.1"/>
</dbReference>
<dbReference type="Gene3D" id="2.40.10.220">
    <property type="entry name" value="predicted glycosyltransferase like domains"/>
    <property type="match status" value="1"/>
</dbReference>
<feature type="domain" description="PilZ" evidence="4">
    <location>
        <begin position="98"/>
        <end position="206"/>
    </location>
</feature>
<dbReference type="SUPFAM" id="SSF141371">
    <property type="entry name" value="PilZ domain-like"/>
    <property type="match status" value="2"/>
</dbReference>
<dbReference type="EMBL" id="CP002207">
    <property type="protein sequence ID" value="ADP32800.1"/>
    <property type="molecule type" value="Genomic_DNA"/>
</dbReference>
<dbReference type="InterPro" id="IPR009875">
    <property type="entry name" value="PilZ_domain"/>
</dbReference>
<protein>
    <submittedName>
        <fullName evidence="6">Cyclic diGMP binding protein</fullName>
    </submittedName>
</protein>
<evidence type="ECO:0000256" key="2">
    <source>
        <dbReference type="ARBA" id="ARBA00022741"/>
    </source>
</evidence>
<evidence type="ECO:0000259" key="5">
    <source>
        <dbReference type="Pfam" id="PF12945"/>
    </source>
</evidence>
<keyword evidence="2" id="KW-0547">Nucleotide-binding</keyword>
<evidence type="ECO:0000256" key="1">
    <source>
        <dbReference type="ARBA" id="ARBA00022636"/>
    </source>
</evidence>
<dbReference type="InterPro" id="IPR012349">
    <property type="entry name" value="Split_barrel_FMN-bd"/>
</dbReference>
<proteinExistence type="predicted"/>
<sequence>MIDVGDSVTIEYKEENQLKTVKSKAVSVENGELFIAYPVDQHTGRTVFLHNGTEVMVEFVGKDEMPYQFKSSVKGRKKDKIPMICLSLPSQEQIKRIQRRQYLRISAILDVYVQRNSDQKTFQTFSYNISAGGIALILPENLSFMPEEELHLRICLPEEKKTLQVDTDAIVKRVFYDTKSTKYKMTLEYSNIASDQQQLVLQYCFRRQLENRRKGIAE</sequence>
<dbReference type="Gene3D" id="2.30.110.10">
    <property type="entry name" value="Electron Transport, Fmn-binding Protein, Chain A"/>
    <property type="match status" value="1"/>
</dbReference>
<dbReference type="Proteomes" id="UP000006867">
    <property type="component" value="Chromosome"/>
</dbReference>
<keyword evidence="3" id="KW-0975">Bacterial flagellum</keyword>